<gene>
    <name evidence="3" type="ORF">H8S01_09895</name>
</gene>
<dbReference type="Pfam" id="PF10646">
    <property type="entry name" value="Germane"/>
    <property type="match status" value="2"/>
</dbReference>
<name>A0ABR7G2K6_9FIRM</name>
<dbReference type="Proteomes" id="UP000628463">
    <property type="component" value="Unassembled WGS sequence"/>
</dbReference>
<evidence type="ECO:0000256" key="1">
    <source>
        <dbReference type="SAM" id="SignalP"/>
    </source>
</evidence>
<feature type="signal peptide" evidence="1">
    <location>
        <begin position="1"/>
        <end position="28"/>
    </location>
</feature>
<keyword evidence="1" id="KW-0732">Signal</keyword>
<dbReference type="RefSeq" id="WP_186837073.1">
    <property type="nucleotide sequence ID" value="NZ_JACOPD010000006.1"/>
</dbReference>
<dbReference type="EMBL" id="JACOPD010000006">
    <property type="protein sequence ID" value="MBC5681273.1"/>
    <property type="molecule type" value="Genomic_DNA"/>
</dbReference>
<feature type="domain" description="GerMN" evidence="2">
    <location>
        <begin position="206"/>
        <end position="292"/>
    </location>
</feature>
<proteinExistence type="predicted"/>
<evidence type="ECO:0000313" key="3">
    <source>
        <dbReference type="EMBL" id="MBC5681273.1"/>
    </source>
</evidence>
<comment type="caution">
    <text evidence="3">The sequence shown here is derived from an EMBL/GenBank/DDBJ whole genome shotgun (WGS) entry which is preliminary data.</text>
</comment>
<evidence type="ECO:0000313" key="4">
    <source>
        <dbReference type="Proteomes" id="UP000628463"/>
    </source>
</evidence>
<organism evidence="3 4">
    <name type="scientific">Lachnospira hominis</name>
    <name type="common">ex Liu et al. 2021</name>
    <dbReference type="NCBI Taxonomy" id="2763051"/>
    <lineage>
        <taxon>Bacteria</taxon>
        <taxon>Bacillati</taxon>
        <taxon>Bacillota</taxon>
        <taxon>Clostridia</taxon>
        <taxon>Lachnospirales</taxon>
        <taxon>Lachnospiraceae</taxon>
        <taxon>Lachnospira</taxon>
    </lineage>
</organism>
<sequence length="310" mass="34724">MRSLLKKITGICLLTVISVCMIIPSAGCSTKNAKNKYKLFYKNASSNKLVTVDYSTQTQELDELVPELLNKMNQKVKNKKLSILKPEEVNIEKCDIKNNTVNIYFNNGYNDMSEYDELFYRAGVVKMLTQIHDISYVKFYVGDSQAKYKDGSYIGLMTKDSFVDDTNESLGNIEWRKVDLYYSNKMGDKLVKKVESVAYSKNTSLERIIVEQLIKGPGDSTMNSTLPSDLKLLSISVSDGICYVNLSSSFLTEMVNVTSEIPVYSIVNSLCSLGNISGVKIMINGDSAKSYRESISLENVLKFNSEVISS</sequence>
<protein>
    <submittedName>
        <fullName evidence="3">GerMN domain-containing protein</fullName>
    </submittedName>
</protein>
<accession>A0ABR7G2K6</accession>
<keyword evidence="4" id="KW-1185">Reference proteome</keyword>
<evidence type="ECO:0000259" key="2">
    <source>
        <dbReference type="SMART" id="SM00909"/>
    </source>
</evidence>
<reference evidence="3 4" key="1">
    <citation type="submission" date="2020-08" db="EMBL/GenBank/DDBJ databases">
        <title>Genome public.</title>
        <authorList>
            <person name="Liu C."/>
            <person name="Sun Q."/>
        </authorList>
    </citation>
    <scope>NUCLEOTIDE SEQUENCE [LARGE SCALE GENOMIC DNA]</scope>
    <source>
        <strain evidence="3 4">NSJ-43</strain>
    </source>
</reference>
<dbReference type="InterPro" id="IPR019606">
    <property type="entry name" value="GerMN"/>
</dbReference>
<feature type="chain" id="PRO_5046736060" evidence="1">
    <location>
        <begin position="29"/>
        <end position="310"/>
    </location>
</feature>
<dbReference type="SMART" id="SM00909">
    <property type="entry name" value="Germane"/>
    <property type="match status" value="1"/>
</dbReference>